<sequence>MDGQPIGVAAVPISDMARAHQIARGSLRDQGDRRQGNALTKKLELSDNPSGALVDYMVNTHSLGSSTIEALYRRD</sequence>
<name>A0ABP6V1I3_9GAMM</name>
<comment type="caution">
    <text evidence="1">The sequence shown here is derived from an EMBL/GenBank/DDBJ whole genome shotgun (WGS) entry which is preliminary data.</text>
</comment>
<dbReference type="Proteomes" id="UP001500795">
    <property type="component" value="Unassembled WGS sequence"/>
</dbReference>
<evidence type="ECO:0000313" key="2">
    <source>
        <dbReference type="Proteomes" id="UP001500795"/>
    </source>
</evidence>
<evidence type="ECO:0000313" key="1">
    <source>
        <dbReference type="EMBL" id="GAA3527026.1"/>
    </source>
</evidence>
<accession>A0ABP6V1I3</accession>
<dbReference type="EMBL" id="BAABCX010000001">
    <property type="protein sequence ID" value="GAA3527026.1"/>
    <property type="molecule type" value="Genomic_DNA"/>
</dbReference>
<organism evidence="1 2">
    <name type="scientific">Zobellella aerophila</name>
    <dbReference type="NCBI Taxonomy" id="870480"/>
    <lineage>
        <taxon>Bacteria</taxon>
        <taxon>Pseudomonadati</taxon>
        <taxon>Pseudomonadota</taxon>
        <taxon>Gammaproteobacteria</taxon>
        <taxon>Aeromonadales</taxon>
        <taxon>Aeromonadaceae</taxon>
        <taxon>Zobellella</taxon>
    </lineage>
</organism>
<protein>
    <submittedName>
        <fullName evidence="1">Uncharacterized protein</fullName>
    </submittedName>
</protein>
<reference evidence="2" key="1">
    <citation type="journal article" date="2019" name="Int. J. Syst. Evol. Microbiol.">
        <title>The Global Catalogue of Microorganisms (GCM) 10K type strain sequencing project: providing services to taxonomists for standard genome sequencing and annotation.</title>
        <authorList>
            <consortium name="The Broad Institute Genomics Platform"/>
            <consortium name="The Broad Institute Genome Sequencing Center for Infectious Disease"/>
            <person name="Wu L."/>
            <person name="Ma J."/>
        </authorList>
    </citation>
    <scope>NUCLEOTIDE SEQUENCE [LARGE SCALE GENOMIC DNA]</scope>
    <source>
        <strain evidence="2">JCM 17110</strain>
    </source>
</reference>
<gene>
    <name evidence="1" type="ORF">GCM10022394_02710</name>
</gene>
<keyword evidence="2" id="KW-1185">Reference proteome</keyword>
<proteinExistence type="predicted"/>